<evidence type="ECO:0000313" key="1">
    <source>
        <dbReference type="EMBL" id="KAJ3497735.1"/>
    </source>
</evidence>
<dbReference type="EMBL" id="JANAKD010000093">
    <property type="protein sequence ID" value="KAJ3497735.1"/>
    <property type="molecule type" value="Genomic_DNA"/>
</dbReference>
<proteinExistence type="predicted"/>
<comment type="caution">
    <text evidence="1">The sequence shown here is derived from an EMBL/GenBank/DDBJ whole genome shotgun (WGS) entry which is preliminary data.</text>
</comment>
<name>A0ACC1R4D7_9HYPO</name>
<reference evidence="1" key="1">
    <citation type="submission" date="2022-07" db="EMBL/GenBank/DDBJ databases">
        <title>Genome Sequence of Lecanicillium saksenae.</title>
        <authorList>
            <person name="Buettner E."/>
        </authorList>
    </citation>
    <scope>NUCLEOTIDE SEQUENCE</scope>
    <source>
        <strain evidence="1">VT-O1</strain>
    </source>
</reference>
<accession>A0ACC1R4D7</accession>
<protein>
    <submittedName>
        <fullName evidence="1">Uncharacterized protein</fullName>
    </submittedName>
</protein>
<dbReference type="Proteomes" id="UP001148737">
    <property type="component" value="Unassembled WGS sequence"/>
</dbReference>
<keyword evidence="2" id="KW-1185">Reference proteome</keyword>
<gene>
    <name evidence="1" type="ORF">NLG97_g1673</name>
</gene>
<sequence length="143" mass="16735">MKRNLITINVTFEGTYVESDKVIKRKATINQLEELQARIGDGAVLSRGVCIRRTYALMRCPGPPCEKGSEHCWQFQGEHYPLHPHHVKMLTDHLQAGKPLDGHEDVPQKIRRLVRDDERDRQSREQKNGRTRKRRRRGSKQRC</sequence>
<organism evidence="1 2">
    <name type="scientific">Lecanicillium saksenae</name>
    <dbReference type="NCBI Taxonomy" id="468837"/>
    <lineage>
        <taxon>Eukaryota</taxon>
        <taxon>Fungi</taxon>
        <taxon>Dikarya</taxon>
        <taxon>Ascomycota</taxon>
        <taxon>Pezizomycotina</taxon>
        <taxon>Sordariomycetes</taxon>
        <taxon>Hypocreomycetidae</taxon>
        <taxon>Hypocreales</taxon>
        <taxon>Cordycipitaceae</taxon>
        <taxon>Lecanicillium</taxon>
    </lineage>
</organism>
<evidence type="ECO:0000313" key="2">
    <source>
        <dbReference type="Proteomes" id="UP001148737"/>
    </source>
</evidence>